<dbReference type="InterPro" id="IPR039859">
    <property type="entry name" value="PFA4/ZDH16/20/ERF2-like"/>
</dbReference>
<feature type="transmembrane region" description="Helical" evidence="11">
    <location>
        <begin position="108"/>
        <end position="128"/>
    </location>
</feature>
<evidence type="ECO:0000256" key="8">
    <source>
        <dbReference type="ARBA" id="ARBA00023288"/>
    </source>
</evidence>
<evidence type="ECO:0000256" key="1">
    <source>
        <dbReference type="ARBA" id="ARBA00004127"/>
    </source>
</evidence>
<evidence type="ECO:0000313" key="15">
    <source>
        <dbReference type="Proteomes" id="UP000283530"/>
    </source>
</evidence>
<comment type="subcellular location">
    <subcellularLocation>
        <location evidence="1">Endomembrane system</location>
        <topology evidence="1">Multi-pass membrane protein</topology>
    </subcellularLocation>
</comment>
<dbReference type="GO" id="GO:0019706">
    <property type="term" value="F:protein-cysteine S-palmitoyltransferase activity"/>
    <property type="evidence" value="ECO:0007669"/>
    <property type="project" value="UniProtKB-EC"/>
</dbReference>
<keyword evidence="7" id="KW-0564">Palmitate</keyword>
<evidence type="ECO:0000256" key="12">
    <source>
        <dbReference type="SAM" id="MobiDB-lite"/>
    </source>
</evidence>
<comment type="catalytic activity">
    <reaction evidence="10 11">
        <text>L-cysteinyl-[protein] + hexadecanoyl-CoA = S-hexadecanoyl-L-cysteinyl-[protein] + CoA</text>
        <dbReference type="Rhea" id="RHEA:36683"/>
        <dbReference type="Rhea" id="RHEA-COMP:10131"/>
        <dbReference type="Rhea" id="RHEA-COMP:11032"/>
        <dbReference type="ChEBI" id="CHEBI:29950"/>
        <dbReference type="ChEBI" id="CHEBI:57287"/>
        <dbReference type="ChEBI" id="CHEBI:57379"/>
        <dbReference type="ChEBI" id="CHEBI:74151"/>
        <dbReference type="EC" id="2.3.1.225"/>
    </reaction>
</comment>
<evidence type="ECO:0000256" key="9">
    <source>
        <dbReference type="ARBA" id="ARBA00023315"/>
    </source>
</evidence>
<keyword evidence="9 11" id="KW-0012">Acyltransferase</keyword>
<protein>
    <recommendedName>
        <fullName evidence="11">S-acyltransferase</fullName>
        <ecNumber evidence="11">2.3.1.225</ecNumber>
    </recommendedName>
    <alternativeName>
        <fullName evidence="11">Palmitoyltransferase</fullName>
    </alternativeName>
</protein>
<accession>A0A3S3NAP7</accession>
<evidence type="ECO:0000256" key="4">
    <source>
        <dbReference type="ARBA" id="ARBA00022692"/>
    </source>
</evidence>
<proteinExistence type="inferred from homology"/>
<evidence type="ECO:0000256" key="2">
    <source>
        <dbReference type="ARBA" id="ARBA00008574"/>
    </source>
</evidence>
<evidence type="ECO:0000256" key="7">
    <source>
        <dbReference type="ARBA" id="ARBA00023139"/>
    </source>
</evidence>
<evidence type="ECO:0000313" key="14">
    <source>
        <dbReference type="EMBL" id="RWR75905.1"/>
    </source>
</evidence>
<dbReference type="GO" id="GO:0005783">
    <property type="term" value="C:endoplasmic reticulum"/>
    <property type="evidence" value="ECO:0007669"/>
    <property type="project" value="TreeGrafter"/>
</dbReference>
<feature type="compositionally biased region" description="Acidic residues" evidence="12">
    <location>
        <begin position="8"/>
        <end position="17"/>
    </location>
</feature>
<evidence type="ECO:0000256" key="11">
    <source>
        <dbReference type="RuleBase" id="RU079119"/>
    </source>
</evidence>
<dbReference type="AlphaFoldDB" id="A0A3S3NAP7"/>
<dbReference type="EC" id="2.3.1.225" evidence="11"/>
<keyword evidence="8" id="KW-0449">Lipoprotein</keyword>
<feature type="compositionally biased region" description="Polar residues" evidence="12">
    <location>
        <begin position="443"/>
        <end position="457"/>
    </location>
</feature>
<feature type="compositionally biased region" description="Basic and acidic residues" evidence="12">
    <location>
        <begin position="424"/>
        <end position="442"/>
    </location>
</feature>
<evidence type="ECO:0000256" key="6">
    <source>
        <dbReference type="ARBA" id="ARBA00023136"/>
    </source>
</evidence>
<dbReference type="OrthoDB" id="4096362at2759"/>
<feature type="domain" description="Palmitoyltransferase DHHC" evidence="13">
    <location>
        <begin position="215"/>
        <end position="338"/>
    </location>
</feature>
<gene>
    <name evidence="14" type="ORF">CKAN_00431100</name>
</gene>
<comment type="caution">
    <text evidence="14">The sequence shown here is derived from an EMBL/GenBank/DDBJ whole genome shotgun (WGS) entry which is preliminary data.</text>
</comment>
<evidence type="ECO:0000256" key="10">
    <source>
        <dbReference type="ARBA" id="ARBA00048048"/>
    </source>
</evidence>
<dbReference type="PANTHER" id="PTHR22883:SF43">
    <property type="entry name" value="PALMITOYLTRANSFERASE APP"/>
    <property type="match status" value="1"/>
</dbReference>
<sequence>MERQKEGEGEEDGEEEWATSRQWAETSSEREIEREKERRGRGEGGWACGRRTMRRREREGRRGQGFCFLNSSSKMSTLRTRRLYHVWKGNNRFFCGGRLIFGPDASSVILTAVLIGGPAITFCLLAISKINNPNSVLGRPILTVALIVTILDLLFLFLTSTRDPGIIPRNARPMESDDEMDLSTLSMEWANGRTPYLRLPRMKDVVVNGIIVKVKYCETCFLYRPTRASHCSICNNCVQRFDHHCPWVGQCVGLRNYRFFFLFISLATFLCIYVFTFSLVNILGECKYGKSIWETMTKEIVSVVLIIYCFIAVWFVGGLTVFHCYLISTNQTTYENFRYRYDKKENPYNKGIFGNFKDLFFSKIPPSVNDFRSLVSEDSVRVRSFASSITRGTNSSRKGRFDEGMDRAPGAGDHMSVPSTLQKLEYRGVDDKQRKRNDDHTSDSLLQSVDQKSRNSNKINISGGTAVAFYTFNCLSMDERSDDYELSVAQESICCNKHNINKTTLGRTFTENCYQESKAGCHF</sequence>
<feature type="region of interest" description="Disordered" evidence="12">
    <location>
        <begin position="1"/>
        <end position="57"/>
    </location>
</feature>
<keyword evidence="4 11" id="KW-0812">Transmembrane</keyword>
<dbReference type="Proteomes" id="UP000283530">
    <property type="component" value="Unassembled WGS sequence"/>
</dbReference>
<reference evidence="14 15" key="1">
    <citation type="journal article" date="2019" name="Nat. Plants">
        <title>Stout camphor tree genome fills gaps in understanding of flowering plant genome evolution.</title>
        <authorList>
            <person name="Chaw S.M."/>
            <person name="Liu Y.C."/>
            <person name="Wu Y.W."/>
            <person name="Wang H.Y."/>
            <person name="Lin C.I."/>
            <person name="Wu C.S."/>
            <person name="Ke H.M."/>
            <person name="Chang L.Y."/>
            <person name="Hsu C.Y."/>
            <person name="Yang H.T."/>
            <person name="Sudianto E."/>
            <person name="Hsu M.H."/>
            <person name="Wu K.P."/>
            <person name="Wang L.N."/>
            <person name="Leebens-Mack J.H."/>
            <person name="Tsai I.J."/>
        </authorList>
    </citation>
    <scope>NUCLEOTIDE SEQUENCE [LARGE SCALE GENOMIC DNA]</scope>
    <source>
        <strain evidence="15">cv. Chaw 1501</strain>
        <tissue evidence="14">Young leaves</tissue>
    </source>
</reference>
<feature type="compositionally biased region" description="Basic and acidic residues" evidence="12">
    <location>
        <begin position="27"/>
        <end position="42"/>
    </location>
</feature>
<feature type="transmembrane region" description="Helical" evidence="11">
    <location>
        <begin position="259"/>
        <end position="280"/>
    </location>
</feature>
<dbReference type="PANTHER" id="PTHR22883">
    <property type="entry name" value="ZINC FINGER DHHC DOMAIN CONTAINING PROTEIN"/>
    <property type="match status" value="1"/>
</dbReference>
<comment type="similarity">
    <text evidence="2 11">Belongs to the DHHC palmitoyltransferase family.</text>
</comment>
<evidence type="ECO:0000256" key="3">
    <source>
        <dbReference type="ARBA" id="ARBA00022679"/>
    </source>
</evidence>
<evidence type="ECO:0000259" key="13">
    <source>
        <dbReference type="Pfam" id="PF01529"/>
    </source>
</evidence>
<keyword evidence="3 11" id="KW-0808">Transferase</keyword>
<dbReference type="GO" id="GO:0006612">
    <property type="term" value="P:protein targeting to membrane"/>
    <property type="evidence" value="ECO:0007669"/>
    <property type="project" value="TreeGrafter"/>
</dbReference>
<feature type="transmembrane region" description="Helical" evidence="11">
    <location>
        <begin position="300"/>
        <end position="328"/>
    </location>
</feature>
<dbReference type="InterPro" id="IPR001594">
    <property type="entry name" value="Palmitoyltrfase_DHHC"/>
</dbReference>
<keyword evidence="5 11" id="KW-1133">Transmembrane helix</keyword>
<keyword evidence="15" id="KW-1185">Reference proteome</keyword>
<dbReference type="STRING" id="337451.A0A3S3NAP7"/>
<name>A0A3S3NAP7_9MAGN</name>
<comment type="domain">
    <text evidence="11">The DHHC domain is required for palmitoyltransferase activity.</text>
</comment>
<feature type="region of interest" description="Disordered" evidence="12">
    <location>
        <begin position="391"/>
        <end position="457"/>
    </location>
</feature>
<dbReference type="GO" id="GO:0005794">
    <property type="term" value="C:Golgi apparatus"/>
    <property type="evidence" value="ECO:0007669"/>
    <property type="project" value="TreeGrafter"/>
</dbReference>
<dbReference type="EMBL" id="QPKB01000002">
    <property type="protein sequence ID" value="RWR75905.1"/>
    <property type="molecule type" value="Genomic_DNA"/>
</dbReference>
<organism evidence="14 15">
    <name type="scientific">Cinnamomum micranthum f. kanehirae</name>
    <dbReference type="NCBI Taxonomy" id="337451"/>
    <lineage>
        <taxon>Eukaryota</taxon>
        <taxon>Viridiplantae</taxon>
        <taxon>Streptophyta</taxon>
        <taxon>Embryophyta</taxon>
        <taxon>Tracheophyta</taxon>
        <taxon>Spermatophyta</taxon>
        <taxon>Magnoliopsida</taxon>
        <taxon>Magnoliidae</taxon>
        <taxon>Laurales</taxon>
        <taxon>Lauraceae</taxon>
        <taxon>Cinnamomum</taxon>
    </lineage>
</organism>
<keyword evidence="6 11" id="KW-0472">Membrane</keyword>
<dbReference type="PROSITE" id="PS50216">
    <property type="entry name" value="DHHC"/>
    <property type="match status" value="1"/>
</dbReference>
<feature type="transmembrane region" description="Helical" evidence="11">
    <location>
        <begin position="140"/>
        <end position="159"/>
    </location>
</feature>
<evidence type="ECO:0000256" key="5">
    <source>
        <dbReference type="ARBA" id="ARBA00022989"/>
    </source>
</evidence>
<dbReference type="Pfam" id="PF01529">
    <property type="entry name" value="DHHC"/>
    <property type="match status" value="1"/>
</dbReference>